<reference evidence="2 3" key="1">
    <citation type="submission" date="2023-01" db="EMBL/GenBank/DDBJ databases">
        <title>Analysis of 21 Apiospora genomes using comparative genomics revels a genus with tremendous synthesis potential of carbohydrate active enzymes and secondary metabolites.</title>
        <authorList>
            <person name="Sorensen T."/>
        </authorList>
    </citation>
    <scope>NUCLEOTIDE SEQUENCE [LARGE SCALE GENOMIC DNA]</scope>
    <source>
        <strain evidence="2 3">CBS 24483</strain>
    </source>
</reference>
<evidence type="ECO:0000256" key="1">
    <source>
        <dbReference type="SAM" id="MobiDB-lite"/>
    </source>
</evidence>
<dbReference type="GeneID" id="92080038"/>
<comment type="caution">
    <text evidence="2">The sequence shown here is derived from an EMBL/GenBank/DDBJ whole genome shotgun (WGS) entry which is preliminary data.</text>
</comment>
<sequence>MVPLPITPPLSHPFSLSQHDTSKERVVPGKRQGEATPSRTDAPSQRFRGCLCLPSVAVLSGTIVVLVDTPCLASLASLECTSSLTGLNSTTVVLRGPAALTVLAGSVVVLSSPFLPVLSGAIVRVEPVVVVLGSASSLATLGGTSGLSVRSSAAVVLGSTTLSDLVGTPVVLGDALVAGPHVSIKMGFETSRLTGEARWRWPKRQLRGQGLG</sequence>
<feature type="region of interest" description="Disordered" evidence="1">
    <location>
        <begin position="1"/>
        <end position="44"/>
    </location>
</feature>
<organism evidence="2 3">
    <name type="scientific">Apiospora aurea</name>
    <dbReference type="NCBI Taxonomy" id="335848"/>
    <lineage>
        <taxon>Eukaryota</taxon>
        <taxon>Fungi</taxon>
        <taxon>Dikarya</taxon>
        <taxon>Ascomycota</taxon>
        <taxon>Pezizomycotina</taxon>
        <taxon>Sordariomycetes</taxon>
        <taxon>Xylariomycetidae</taxon>
        <taxon>Amphisphaeriales</taxon>
        <taxon>Apiosporaceae</taxon>
        <taxon>Apiospora</taxon>
    </lineage>
</organism>
<proteinExistence type="predicted"/>
<name>A0ABR1Q4F9_9PEZI</name>
<dbReference type="Proteomes" id="UP001391051">
    <property type="component" value="Unassembled WGS sequence"/>
</dbReference>
<evidence type="ECO:0000313" key="2">
    <source>
        <dbReference type="EMBL" id="KAK7946433.1"/>
    </source>
</evidence>
<protein>
    <submittedName>
        <fullName evidence="2">Uncharacterized protein</fullName>
    </submittedName>
</protein>
<feature type="compositionally biased region" description="Basic and acidic residues" evidence="1">
    <location>
        <begin position="20"/>
        <end position="33"/>
    </location>
</feature>
<evidence type="ECO:0000313" key="3">
    <source>
        <dbReference type="Proteomes" id="UP001391051"/>
    </source>
</evidence>
<dbReference type="RefSeq" id="XP_066696467.1">
    <property type="nucleotide sequence ID" value="XM_066846976.1"/>
</dbReference>
<gene>
    <name evidence="2" type="ORF">PG986_010754</name>
</gene>
<accession>A0ABR1Q4F9</accession>
<feature type="compositionally biased region" description="Pro residues" evidence="1">
    <location>
        <begin position="1"/>
        <end position="11"/>
    </location>
</feature>
<keyword evidence="3" id="KW-1185">Reference proteome</keyword>
<dbReference type="EMBL" id="JAQQWE010000007">
    <property type="protein sequence ID" value="KAK7946433.1"/>
    <property type="molecule type" value="Genomic_DNA"/>
</dbReference>